<protein>
    <submittedName>
        <fullName evidence="1">Uncharacterized protein</fullName>
    </submittedName>
</protein>
<keyword evidence="2" id="KW-1185">Reference proteome</keyword>
<dbReference type="EMBL" id="KQ459606">
    <property type="protein sequence ID" value="KPI91565.1"/>
    <property type="molecule type" value="Genomic_DNA"/>
</dbReference>
<evidence type="ECO:0000313" key="1">
    <source>
        <dbReference type="EMBL" id="KPI91565.1"/>
    </source>
</evidence>
<proteinExistence type="predicted"/>
<dbReference type="Proteomes" id="UP000053268">
    <property type="component" value="Unassembled WGS sequence"/>
</dbReference>
<reference evidence="1 2" key="1">
    <citation type="journal article" date="2015" name="Nat. Commun.">
        <title>Outbred genome sequencing and CRISPR/Cas9 gene editing in butterflies.</title>
        <authorList>
            <person name="Li X."/>
            <person name="Fan D."/>
            <person name="Zhang W."/>
            <person name="Liu G."/>
            <person name="Zhang L."/>
            <person name="Zhao L."/>
            <person name="Fang X."/>
            <person name="Chen L."/>
            <person name="Dong Y."/>
            <person name="Chen Y."/>
            <person name="Ding Y."/>
            <person name="Zhao R."/>
            <person name="Feng M."/>
            <person name="Zhu Y."/>
            <person name="Feng Y."/>
            <person name="Jiang X."/>
            <person name="Zhu D."/>
            <person name="Xiang H."/>
            <person name="Feng X."/>
            <person name="Li S."/>
            <person name="Wang J."/>
            <person name="Zhang G."/>
            <person name="Kronforst M.R."/>
            <person name="Wang W."/>
        </authorList>
    </citation>
    <scope>NUCLEOTIDE SEQUENCE [LARGE SCALE GENOMIC DNA]</scope>
    <source>
        <strain evidence="1">Ya'a_city_454_Px</strain>
        <tissue evidence="1">Whole body</tissue>
    </source>
</reference>
<gene>
    <name evidence="1" type="ORF">RR46_15069</name>
</gene>
<evidence type="ECO:0000313" key="2">
    <source>
        <dbReference type="Proteomes" id="UP000053268"/>
    </source>
</evidence>
<accession>A0A194PKE6</accession>
<dbReference type="AlphaFoldDB" id="A0A194PKE6"/>
<name>A0A194PKE6_PAPXU</name>
<organism evidence="1 2">
    <name type="scientific">Papilio xuthus</name>
    <name type="common">Asian swallowtail butterfly</name>
    <dbReference type="NCBI Taxonomy" id="66420"/>
    <lineage>
        <taxon>Eukaryota</taxon>
        <taxon>Metazoa</taxon>
        <taxon>Ecdysozoa</taxon>
        <taxon>Arthropoda</taxon>
        <taxon>Hexapoda</taxon>
        <taxon>Insecta</taxon>
        <taxon>Pterygota</taxon>
        <taxon>Neoptera</taxon>
        <taxon>Endopterygota</taxon>
        <taxon>Lepidoptera</taxon>
        <taxon>Glossata</taxon>
        <taxon>Ditrysia</taxon>
        <taxon>Papilionoidea</taxon>
        <taxon>Papilionidae</taxon>
        <taxon>Papilioninae</taxon>
        <taxon>Papilio</taxon>
    </lineage>
</organism>
<sequence>MKLRKGSTDRESGVRTDARFWATIYRRCPASPVSLLERTELRARINLLRKTSLYHGLASPANLLLSTKSRAFIL</sequence>